<dbReference type="AlphaFoldDB" id="A0AAE6Z2C0"/>
<dbReference type="EMBL" id="CP033622">
    <property type="protein sequence ID" value="QIZ52158.1"/>
    <property type="molecule type" value="Genomic_DNA"/>
</dbReference>
<organism evidence="5 6">
    <name type="scientific">Dickeya zeae</name>
    <dbReference type="NCBI Taxonomy" id="204042"/>
    <lineage>
        <taxon>Bacteria</taxon>
        <taxon>Pseudomonadati</taxon>
        <taxon>Pseudomonadota</taxon>
        <taxon>Gammaproteobacteria</taxon>
        <taxon>Enterobacterales</taxon>
        <taxon>Pectobacteriaceae</taxon>
        <taxon>Dickeya</taxon>
    </lineage>
</organism>
<dbReference type="InterPro" id="IPR036259">
    <property type="entry name" value="MFS_trans_sf"/>
</dbReference>
<feature type="transmembrane region" description="Helical" evidence="4">
    <location>
        <begin position="273"/>
        <end position="295"/>
    </location>
</feature>
<feature type="transmembrane region" description="Helical" evidence="4">
    <location>
        <begin position="379"/>
        <end position="404"/>
    </location>
</feature>
<evidence type="ECO:0000313" key="6">
    <source>
        <dbReference type="Proteomes" id="UP000500801"/>
    </source>
</evidence>
<gene>
    <name evidence="5" type="ORF">DWG24_16080</name>
</gene>
<feature type="transmembrane region" description="Helical" evidence="4">
    <location>
        <begin position="30"/>
        <end position="52"/>
    </location>
</feature>
<reference evidence="5 6" key="1">
    <citation type="submission" date="2018-11" db="EMBL/GenBank/DDBJ databases">
        <title>Complete genome sequence of Dickeya zeae strain CE1 infecting Canna edulis Ker-Gawl. in China.</title>
        <authorList>
            <person name="Zhang J."/>
            <person name="Lin B."/>
            <person name="Shen H."/>
            <person name="Jiang S."/>
            <person name="Pu X."/>
            <person name="Sun D."/>
        </authorList>
    </citation>
    <scope>NUCLEOTIDE SEQUENCE [LARGE SCALE GENOMIC DNA]</scope>
    <source>
        <strain evidence="5 6">CE1</strain>
    </source>
</reference>
<feature type="transmembrane region" description="Helical" evidence="4">
    <location>
        <begin position="73"/>
        <end position="92"/>
    </location>
</feature>
<dbReference type="Pfam" id="PF07690">
    <property type="entry name" value="MFS_1"/>
    <property type="match status" value="1"/>
</dbReference>
<evidence type="ECO:0000256" key="2">
    <source>
        <dbReference type="ARBA" id="ARBA00022989"/>
    </source>
</evidence>
<name>A0AAE6Z2C0_9GAMM</name>
<dbReference type="RefSeq" id="WP_168363256.1">
    <property type="nucleotide sequence ID" value="NZ_CP033622.1"/>
</dbReference>
<evidence type="ECO:0000313" key="5">
    <source>
        <dbReference type="EMBL" id="QIZ52158.1"/>
    </source>
</evidence>
<dbReference type="SUPFAM" id="SSF103473">
    <property type="entry name" value="MFS general substrate transporter"/>
    <property type="match status" value="1"/>
</dbReference>
<keyword evidence="3 4" id="KW-0472">Membrane</keyword>
<feature type="transmembrane region" description="Helical" evidence="4">
    <location>
        <begin position="316"/>
        <end position="338"/>
    </location>
</feature>
<feature type="transmembrane region" description="Helical" evidence="4">
    <location>
        <begin position="159"/>
        <end position="177"/>
    </location>
</feature>
<dbReference type="Proteomes" id="UP000500801">
    <property type="component" value="Chromosome"/>
</dbReference>
<feature type="transmembrane region" description="Helical" evidence="4">
    <location>
        <begin position="410"/>
        <end position="431"/>
    </location>
</feature>
<feature type="transmembrane region" description="Helical" evidence="4">
    <location>
        <begin position="241"/>
        <end position="261"/>
    </location>
</feature>
<sequence>MKNSHWLKGIGYLDSTFRAMQSTSNQLSHLLVGALGGMFNSAVSLRVSIAFYSSIILEIPSGLLADKLGHFRSVALGSYFTASALFTLFFSLTSTHDASLQISLLILSSFLSAIGMSLISGAYQAMLQDMIDSQIIKHGEESSLRTKALLLSQRYGKEIVSIVPIIFLLILLIMYRTIGYAEAMLFIPAIMFIALGLWLWRYPQKNKTKESDSQYHYTKASNKNTLNTFIYHLKAMSREQLIMLIKISLIIVLLNFSMVHVHTYLMVAEFREYNIMDISIIYLIPLFLFIASFDAAHYVKGIIVPRAAAKFNDKTLVMLSFGSLALLSAGCYLLYIHVDGIFSLILYVLFFRACVTMGQDVAISNLLARLPEEIRAFTLSLVMSSVIVLYGAYSVYLTFIGIGAEPAQNVLIEIFAIALIGGIFSLSLKIVPLDEPDASELQPSN</sequence>
<evidence type="ECO:0000256" key="4">
    <source>
        <dbReference type="SAM" id="Phobius"/>
    </source>
</evidence>
<evidence type="ECO:0000256" key="3">
    <source>
        <dbReference type="ARBA" id="ARBA00023136"/>
    </source>
</evidence>
<keyword evidence="2 4" id="KW-1133">Transmembrane helix</keyword>
<evidence type="ECO:0000256" key="1">
    <source>
        <dbReference type="ARBA" id="ARBA00022692"/>
    </source>
</evidence>
<feature type="transmembrane region" description="Helical" evidence="4">
    <location>
        <begin position="98"/>
        <end position="123"/>
    </location>
</feature>
<proteinExistence type="predicted"/>
<dbReference type="GO" id="GO:0022857">
    <property type="term" value="F:transmembrane transporter activity"/>
    <property type="evidence" value="ECO:0007669"/>
    <property type="project" value="InterPro"/>
</dbReference>
<dbReference type="Gene3D" id="1.20.1250.20">
    <property type="entry name" value="MFS general substrate transporter like domains"/>
    <property type="match status" value="1"/>
</dbReference>
<accession>A0AAE6Z2C0</accession>
<feature type="transmembrane region" description="Helical" evidence="4">
    <location>
        <begin position="183"/>
        <end position="200"/>
    </location>
</feature>
<keyword evidence="1 4" id="KW-0812">Transmembrane</keyword>
<dbReference type="InterPro" id="IPR011701">
    <property type="entry name" value="MFS"/>
</dbReference>
<protein>
    <submittedName>
        <fullName evidence="5">MFS transporter</fullName>
    </submittedName>
</protein>